<keyword evidence="3" id="KW-0539">Nucleus</keyword>
<evidence type="ECO:0000256" key="1">
    <source>
        <dbReference type="ARBA" id="ARBA00005562"/>
    </source>
</evidence>
<dbReference type="InterPro" id="IPR036388">
    <property type="entry name" value="WH-like_DNA-bd_sf"/>
</dbReference>
<dbReference type="GO" id="GO:0043565">
    <property type="term" value="F:sequence-specific DNA binding"/>
    <property type="evidence" value="ECO:0007669"/>
    <property type="project" value="InterPro"/>
</dbReference>
<dbReference type="PANTHER" id="PTHR11849">
    <property type="entry name" value="ETS"/>
    <property type="match status" value="1"/>
</dbReference>
<keyword evidence="2 3" id="KW-0238">DNA-binding</keyword>
<dbReference type="PROSITE" id="PS51433">
    <property type="entry name" value="PNT"/>
    <property type="match status" value="1"/>
</dbReference>
<dbReference type="PRINTS" id="PR00454">
    <property type="entry name" value="ETSDOMAIN"/>
</dbReference>
<evidence type="ECO:0000313" key="9">
    <source>
        <dbReference type="WBParaSite" id="DME_0000330801-mRNA-1"/>
    </source>
</evidence>
<dbReference type="InterPro" id="IPR000418">
    <property type="entry name" value="Ets_dom"/>
</dbReference>
<dbReference type="InterPro" id="IPR036390">
    <property type="entry name" value="WH_DNA-bd_sf"/>
</dbReference>
<dbReference type="Proteomes" id="UP000038040">
    <property type="component" value="Unplaced"/>
</dbReference>
<dbReference type="SMART" id="SM00413">
    <property type="entry name" value="ETS"/>
    <property type="match status" value="1"/>
</dbReference>
<reference evidence="6 8" key="2">
    <citation type="submission" date="2018-11" db="EMBL/GenBank/DDBJ databases">
        <authorList>
            <consortium name="Pathogen Informatics"/>
        </authorList>
    </citation>
    <scope>NUCLEOTIDE SEQUENCE [LARGE SCALE GENOMIC DNA]</scope>
</reference>
<dbReference type="GO" id="GO:0005634">
    <property type="term" value="C:nucleus"/>
    <property type="evidence" value="ECO:0007669"/>
    <property type="project" value="UniProtKB-SubCell"/>
</dbReference>
<evidence type="ECO:0000259" key="4">
    <source>
        <dbReference type="PROSITE" id="PS50061"/>
    </source>
</evidence>
<comment type="subcellular location">
    <subcellularLocation>
        <location evidence="3">Nucleus</location>
    </subcellularLocation>
</comment>
<dbReference type="GO" id="GO:0030154">
    <property type="term" value="P:cell differentiation"/>
    <property type="evidence" value="ECO:0007669"/>
    <property type="project" value="TreeGrafter"/>
</dbReference>
<evidence type="ECO:0000259" key="5">
    <source>
        <dbReference type="PROSITE" id="PS51433"/>
    </source>
</evidence>
<feature type="domain" description="ETS" evidence="4">
    <location>
        <begin position="163"/>
        <end position="250"/>
    </location>
</feature>
<proteinExistence type="inferred from homology"/>
<dbReference type="SMART" id="SM00251">
    <property type="entry name" value="SAM_PNT"/>
    <property type="match status" value="1"/>
</dbReference>
<dbReference type="Proteomes" id="UP000274756">
    <property type="component" value="Unassembled WGS sequence"/>
</dbReference>
<dbReference type="AlphaFoldDB" id="A0A0N4U8E2"/>
<organism evidence="7 9">
    <name type="scientific">Dracunculus medinensis</name>
    <name type="common">Guinea worm</name>
    <dbReference type="NCBI Taxonomy" id="318479"/>
    <lineage>
        <taxon>Eukaryota</taxon>
        <taxon>Metazoa</taxon>
        <taxon>Ecdysozoa</taxon>
        <taxon>Nematoda</taxon>
        <taxon>Chromadorea</taxon>
        <taxon>Rhabditida</taxon>
        <taxon>Spirurina</taxon>
        <taxon>Dracunculoidea</taxon>
        <taxon>Dracunculidae</taxon>
        <taxon>Dracunculus</taxon>
    </lineage>
</organism>
<dbReference type="SUPFAM" id="SSF47769">
    <property type="entry name" value="SAM/Pointed domain"/>
    <property type="match status" value="1"/>
</dbReference>
<protein>
    <submittedName>
        <fullName evidence="9">ETS domain-containing protein</fullName>
    </submittedName>
</protein>
<dbReference type="EMBL" id="UYYG01001160">
    <property type="protein sequence ID" value="VDN57494.1"/>
    <property type="molecule type" value="Genomic_DNA"/>
</dbReference>
<dbReference type="Gene3D" id="1.10.10.10">
    <property type="entry name" value="Winged helix-like DNA-binding domain superfamily/Winged helix DNA-binding domain"/>
    <property type="match status" value="1"/>
</dbReference>
<evidence type="ECO:0000313" key="7">
    <source>
        <dbReference type="Proteomes" id="UP000038040"/>
    </source>
</evidence>
<dbReference type="FunFam" id="1.10.10.10:FF:001336">
    <property type="entry name" value="Epithelium specific ets factor 3, ese3, putative"/>
    <property type="match status" value="1"/>
</dbReference>
<comment type="similarity">
    <text evidence="1 3">Belongs to the ETS family.</text>
</comment>
<dbReference type="OrthoDB" id="8196042at2759"/>
<dbReference type="Pfam" id="PF02198">
    <property type="entry name" value="SAM_PNT"/>
    <property type="match status" value="1"/>
</dbReference>
<dbReference type="PANTHER" id="PTHR11849:SF190">
    <property type="entry name" value="ETS-DOMAIN PROTEIN"/>
    <property type="match status" value="1"/>
</dbReference>
<evidence type="ECO:0000256" key="3">
    <source>
        <dbReference type="RuleBase" id="RU004019"/>
    </source>
</evidence>
<dbReference type="STRING" id="318479.A0A0N4U8E2"/>
<name>A0A0N4U8E2_DRAME</name>
<evidence type="ECO:0000313" key="6">
    <source>
        <dbReference type="EMBL" id="VDN57494.1"/>
    </source>
</evidence>
<gene>
    <name evidence="6" type="ORF">DME_LOCUS7467</name>
</gene>
<evidence type="ECO:0000313" key="8">
    <source>
        <dbReference type="Proteomes" id="UP000274756"/>
    </source>
</evidence>
<dbReference type="InterPro" id="IPR013761">
    <property type="entry name" value="SAM/pointed_sf"/>
</dbReference>
<dbReference type="InterPro" id="IPR003118">
    <property type="entry name" value="Pointed_dom"/>
</dbReference>
<reference evidence="9" key="1">
    <citation type="submission" date="2017-02" db="UniProtKB">
        <authorList>
            <consortium name="WormBaseParasite"/>
        </authorList>
    </citation>
    <scope>IDENTIFICATION</scope>
</reference>
<dbReference type="WBParaSite" id="DME_0000330801-mRNA-1">
    <property type="protein sequence ID" value="DME_0000330801-mRNA-1"/>
    <property type="gene ID" value="DME_0000330801"/>
</dbReference>
<dbReference type="SUPFAM" id="SSF46785">
    <property type="entry name" value="Winged helix' DNA-binding domain"/>
    <property type="match status" value="1"/>
</dbReference>
<sequence length="264" mass="30934">MCLPMLIDRFRPQILRSHIIQSSFKPIPKNDRVDLISFRAKDPQDWSMEDVTAWILDVAKRNQIAFEDLEMHNFADCCGSTLLLMTEQNFESRDYNYGHLLFVEFRKLLSAMVRTLKKNFPVSLSSFTLSLSVYTNQLLCNEKSSKKNKDGKPRKRSQHTKGNKLWEFIRDALRNPTTCPSVVRWEDASEGVFRIVESEKLAKLWGEKKNNQKMTYEKLSRAMRTYYEKRILVPVPKTGLYPKKLVYKFGPSAYGWDSKVKMKL</sequence>
<accession>A0A0N4U8E2</accession>
<dbReference type="PROSITE" id="PS50061">
    <property type="entry name" value="ETS_DOMAIN_3"/>
    <property type="match status" value="1"/>
</dbReference>
<dbReference type="Pfam" id="PF00178">
    <property type="entry name" value="Ets"/>
    <property type="match status" value="1"/>
</dbReference>
<dbReference type="InterPro" id="IPR046328">
    <property type="entry name" value="ETS_fam"/>
</dbReference>
<dbReference type="GO" id="GO:0000981">
    <property type="term" value="F:DNA-binding transcription factor activity, RNA polymerase II-specific"/>
    <property type="evidence" value="ECO:0007669"/>
    <property type="project" value="TreeGrafter"/>
</dbReference>
<keyword evidence="8" id="KW-1185">Reference proteome</keyword>
<evidence type="ECO:0000256" key="2">
    <source>
        <dbReference type="ARBA" id="ARBA00023125"/>
    </source>
</evidence>
<feature type="domain" description="PNT" evidence="5">
    <location>
        <begin position="25"/>
        <end position="112"/>
    </location>
</feature>
<dbReference type="Gene3D" id="1.10.150.50">
    <property type="entry name" value="Transcription Factor, Ets-1"/>
    <property type="match status" value="1"/>
</dbReference>